<gene>
    <name evidence="2" type="ORF">V6617_13540</name>
</gene>
<organism evidence="2 3">
    <name type="scientific">Pelagibacterium nitratireducens</name>
    <dbReference type="NCBI Taxonomy" id="1046114"/>
    <lineage>
        <taxon>Bacteria</taxon>
        <taxon>Pseudomonadati</taxon>
        <taxon>Pseudomonadota</taxon>
        <taxon>Alphaproteobacteria</taxon>
        <taxon>Hyphomicrobiales</taxon>
        <taxon>Devosiaceae</taxon>
        <taxon>Pelagibacterium</taxon>
    </lineage>
</organism>
<dbReference type="InterPro" id="IPR050662">
    <property type="entry name" value="Sec-metab_biosynth-thioest"/>
</dbReference>
<dbReference type="PANTHER" id="PTHR23131:SF0">
    <property type="entry name" value="ENDORIBONUCLEASE LACTB2"/>
    <property type="match status" value="1"/>
</dbReference>
<dbReference type="RefSeq" id="WP_338607491.1">
    <property type="nucleotide sequence ID" value="NZ_CP146275.1"/>
</dbReference>
<dbReference type="CDD" id="cd16278">
    <property type="entry name" value="metallo-hydrolase-like_MBL-fold"/>
    <property type="match status" value="1"/>
</dbReference>
<dbReference type="InterPro" id="IPR001279">
    <property type="entry name" value="Metallo-B-lactamas"/>
</dbReference>
<name>A0ABZ2HWK8_9HYPH</name>
<proteinExistence type="predicted"/>
<sequence length="308" mass="32879">MPASSASPPYDRTFDPRTGEAVGVAPAIVRITAPNASAYTFTGTNSFLIGEDQIAVLDPGPNDDAHFGALMKAIAGRRVVAVIVTHTHRDHSGLARRLMAQTGAPLWSNGPHRLSRPLKPFEFNPFGRSGDFALKPDKVLGDGEIVEIDAVRLRVVATPGHCANHLAFAVEGGDAVLMGDHVMGWNSTVVAAPDGDLGDYLASLDTVIALPQTRYLPGHGGEIADGRAFAHALKAHRLMRNGQLLEVVRRGPTTLSAAAREIYPQLAGRFAMAGKRTLLSHAEYLAARGEIELRRTLLGIRLRVGGQI</sequence>
<reference evidence="2 3" key="1">
    <citation type="submission" date="2024-02" db="EMBL/GenBank/DDBJ databases">
        <title>Complete genome sequence of Pelagibacterium nitratireducens ZH15.</title>
        <authorList>
            <person name="Zhao L.H."/>
        </authorList>
    </citation>
    <scope>NUCLEOTIDE SEQUENCE [LARGE SCALE GENOMIC DNA]</scope>
    <source>
        <strain evidence="2 3">ZH15</strain>
    </source>
</reference>
<accession>A0ABZ2HWK8</accession>
<keyword evidence="3" id="KW-1185">Reference proteome</keyword>
<evidence type="ECO:0000259" key="1">
    <source>
        <dbReference type="SMART" id="SM00849"/>
    </source>
</evidence>
<evidence type="ECO:0000313" key="2">
    <source>
        <dbReference type="EMBL" id="WWT32026.1"/>
    </source>
</evidence>
<dbReference type="Proteomes" id="UP001369958">
    <property type="component" value="Chromosome"/>
</dbReference>
<dbReference type="SMART" id="SM00849">
    <property type="entry name" value="Lactamase_B"/>
    <property type="match status" value="1"/>
</dbReference>
<evidence type="ECO:0000313" key="3">
    <source>
        <dbReference type="Proteomes" id="UP001369958"/>
    </source>
</evidence>
<dbReference type="PANTHER" id="PTHR23131">
    <property type="entry name" value="ENDORIBONUCLEASE LACTB2"/>
    <property type="match status" value="1"/>
</dbReference>
<dbReference type="EMBL" id="CP146275">
    <property type="protein sequence ID" value="WWT32026.1"/>
    <property type="molecule type" value="Genomic_DNA"/>
</dbReference>
<dbReference type="InterPro" id="IPR036866">
    <property type="entry name" value="RibonucZ/Hydroxyglut_hydro"/>
</dbReference>
<feature type="domain" description="Metallo-beta-lactamase" evidence="1">
    <location>
        <begin position="43"/>
        <end position="219"/>
    </location>
</feature>
<dbReference type="Gene3D" id="3.60.15.10">
    <property type="entry name" value="Ribonuclease Z/Hydroxyacylglutathione hydrolase-like"/>
    <property type="match status" value="1"/>
</dbReference>
<protein>
    <submittedName>
        <fullName evidence="2">MBL fold metallo-hydrolase</fullName>
    </submittedName>
</protein>
<dbReference type="SUPFAM" id="SSF56281">
    <property type="entry name" value="Metallo-hydrolase/oxidoreductase"/>
    <property type="match status" value="1"/>
</dbReference>
<dbReference type="Pfam" id="PF00753">
    <property type="entry name" value="Lactamase_B"/>
    <property type="match status" value="1"/>
</dbReference>